<evidence type="ECO:0000259" key="6">
    <source>
        <dbReference type="PROSITE" id="PS51462"/>
    </source>
</evidence>
<dbReference type="EMBL" id="OZ026884">
    <property type="protein sequence ID" value="CAL1238972.1"/>
    <property type="molecule type" value="Genomic_DNA"/>
</dbReference>
<evidence type="ECO:0000256" key="4">
    <source>
        <dbReference type="ARBA" id="ARBA00022842"/>
    </source>
</evidence>
<proteinExistence type="inferred from homology"/>
<evidence type="ECO:0000256" key="1">
    <source>
        <dbReference type="ARBA" id="ARBA00001946"/>
    </source>
</evidence>
<evidence type="ECO:0000313" key="8">
    <source>
        <dbReference type="Proteomes" id="UP001497493"/>
    </source>
</evidence>
<dbReference type="Gene3D" id="3.90.79.10">
    <property type="entry name" value="Nucleoside Triphosphate Pyrophosphohydrolase"/>
    <property type="match status" value="1"/>
</dbReference>
<comment type="similarity">
    <text evidence="5">Belongs to the Nudix hydrolase family.</text>
</comment>
<dbReference type="Pfam" id="PF00293">
    <property type="entry name" value="NUDIX"/>
    <property type="match status" value="1"/>
</dbReference>
<sequence length="190" mass="20872">MSPPNPFPDSGLAQGPAKAFRFCPRCGVAEPRIERGGRVLRCEHCGFLFFFNSATAAGAFVFHQGQLILCIRAKDPGQGMWDLPGGFIEFGETVEDGLRREIQEELNIATSDYRYLMSAPNDYFYAGVPYKTTDLFYICRAAHVHGLKAADDVADYCLIAPADLDPGRLAFASARAAAAALQDWLRHHAP</sequence>
<evidence type="ECO:0000256" key="2">
    <source>
        <dbReference type="ARBA" id="ARBA00022723"/>
    </source>
</evidence>
<dbReference type="PANTHER" id="PTHR42904">
    <property type="entry name" value="NUDIX HYDROLASE, NUDC SUBFAMILY"/>
    <property type="match status" value="1"/>
</dbReference>
<keyword evidence="8" id="KW-1185">Reference proteome</keyword>
<dbReference type="InterPro" id="IPR020476">
    <property type="entry name" value="Nudix_hydrolase"/>
</dbReference>
<keyword evidence="4" id="KW-0460">Magnesium</keyword>
<protein>
    <submittedName>
        <fullName evidence="7">ADP-ribose pyrophosphatase YjhB, NUDIX family</fullName>
    </submittedName>
</protein>
<comment type="cofactor">
    <cofactor evidence="1">
        <name>Mg(2+)</name>
        <dbReference type="ChEBI" id="CHEBI:18420"/>
    </cofactor>
</comment>
<dbReference type="CDD" id="cd04681">
    <property type="entry name" value="NUDIX_Hydrolase"/>
    <property type="match status" value="1"/>
</dbReference>
<dbReference type="RefSeq" id="WP_348758572.1">
    <property type="nucleotide sequence ID" value="NZ_OZ026884.1"/>
</dbReference>
<organism evidence="7 8">
    <name type="scientific">Candidatus Methylocalor cossyra</name>
    <dbReference type="NCBI Taxonomy" id="3108543"/>
    <lineage>
        <taxon>Bacteria</taxon>
        <taxon>Pseudomonadati</taxon>
        <taxon>Pseudomonadota</taxon>
        <taxon>Gammaproteobacteria</taxon>
        <taxon>Methylococcales</taxon>
        <taxon>Methylococcaceae</taxon>
        <taxon>Candidatus Methylocalor</taxon>
    </lineage>
</organism>
<feature type="domain" description="Nudix hydrolase" evidence="6">
    <location>
        <begin position="52"/>
        <end position="182"/>
    </location>
</feature>
<dbReference type="InterPro" id="IPR000086">
    <property type="entry name" value="NUDIX_hydrolase_dom"/>
</dbReference>
<dbReference type="Proteomes" id="UP001497493">
    <property type="component" value="Chromosome"/>
</dbReference>
<name>A0ABP1C5I0_9GAMM</name>
<gene>
    <name evidence="7" type="ORF">MECH1_V1_0191</name>
</gene>
<evidence type="ECO:0000313" key="7">
    <source>
        <dbReference type="EMBL" id="CAL1238972.1"/>
    </source>
</evidence>
<dbReference type="PROSITE" id="PS00893">
    <property type="entry name" value="NUDIX_BOX"/>
    <property type="match status" value="1"/>
</dbReference>
<dbReference type="PROSITE" id="PS51462">
    <property type="entry name" value="NUDIX"/>
    <property type="match status" value="1"/>
</dbReference>
<evidence type="ECO:0000256" key="3">
    <source>
        <dbReference type="ARBA" id="ARBA00022801"/>
    </source>
</evidence>
<reference evidence="7 8" key="1">
    <citation type="submission" date="2024-04" db="EMBL/GenBank/DDBJ databases">
        <authorList>
            <person name="Cremers G."/>
        </authorList>
    </citation>
    <scope>NUCLEOTIDE SEQUENCE [LARGE SCALE GENOMIC DNA]</scope>
    <source>
        <strain evidence="7">MeCH1-AG</strain>
    </source>
</reference>
<dbReference type="InterPro" id="IPR020084">
    <property type="entry name" value="NUDIX_hydrolase_CS"/>
</dbReference>
<dbReference type="InterPro" id="IPR015797">
    <property type="entry name" value="NUDIX_hydrolase-like_dom_sf"/>
</dbReference>
<keyword evidence="2" id="KW-0479">Metal-binding</keyword>
<dbReference type="PRINTS" id="PR00502">
    <property type="entry name" value="NUDIXFAMILY"/>
</dbReference>
<keyword evidence="3 5" id="KW-0378">Hydrolase</keyword>
<dbReference type="InterPro" id="IPR050241">
    <property type="entry name" value="NAD-cap_RNA_hydrolase_NudC"/>
</dbReference>
<evidence type="ECO:0000256" key="5">
    <source>
        <dbReference type="RuleBase" id="RU003476"/>
    </source>
</evidence>
<accession>A0ABP1C5I0</accession>
<dbReference type="SUPFAM" id="SSF55811">
    <property type="entry name" value="Nudix"/>
    <property type="match status" value="1"/>
</dbReference>
<dbReference type="PANTHER" id="PTHR42904:SF12">
    <property type="entry name" value="ADP-RIBOSE PYROPHOSPHATASE-RELATED"/>
    <property type="match status" value="1"/>
</dbReference>